<dbReference type="GO" id="GO:0005829">
    <property type="term" value="C:cytosol"/>
    <property type="evidence" value="ECO:0007669"/>
    <property type="project" value="TreeGrafter"/>
</dbReference>
<dbReference type="Pfam" id="PF13412">
    <property type="entry name" value="HTH_24"/>
    <property type="match status" value="1"/>
</dbReference>
<proteinExistence type="predicted"/>
<name>A0A4P2VFN9_9ARCH</name>
<evidence type="ECO:0000313" key="5">
    <source>
        <dbReference type="EMBL" id="BBE42303.1"/>
    </source>
</evidence>
<evidence type="ECO:0000259" key="4">
    <source>
        <dbReference type="PROSITE" id="PS50956"/>
    </source>
</evidence>
<organism evidence="5 6">
    <name type="scientific">Conexivisphaera calida</name>
    <dbReference type="NCBI Taxonomy" id="1874277"/>
    <lineage>
        <taxon>Archaea</taxon>
        <taxon>Nitrososphaerota</taxon>
        <taxon>Conexivisphaeria</taxon>
        <taxon>Conexivisphaerales</taxon>
        <taxon>Conexivisphaeraceae</taxon>
        <taxon>Conexivisphaera</taxon>
    </lineage>
</organism>
<dbReference type="Proteomes" id="UP000509448">
    <property type="component" value="Chromosome"/>
</dbReference>
<keyword evidence="1" id="KW-0805">Transcription regulation</keyword>
<dbReference type="Gene3D" id="1.10.10.10">
    <property type="entry name" value="Winged helix-like DNA-binding domain superfamily/Winged helix DNA-binding domain"/>
    <property type="match status" value="1"/>
</dbReference>
<dbReference type="PANTHER" id="PTHR30154">
    <property type="entry name" value="LEUCINE-RESPONSIVE REGULATORY PROTEIN"/>
    <property type="match status" value="1"/>
</dbReference>
<dbReference type="PRINTS" id="PR00033">
    <property type="entry name" value="HTHASNC"/>
</dbReference>
<gene>
    <name evidence="5" type="ORF">NAS2_0914</name>
</gene>
<accession>A0A4P2VFN9</accession>
<keyword evidence="6" id="KW-1185">Reference proteome</keyword>
<dbReference type="GO" id="GO:0043200">
    <property type="term" value="P:response to amino acid"/>
    <property type="evidence" value="ECO:0007669"/>
    <property type="project" value="TreeGrafter"/>
</dbReference>
<evidence type="ECO:0000256" key="2">
    <source>
        <dbReference type="ARBA" id="ARBA00023125"/>
    </source>
</evidence>
<dbReference type="PROSITE" id="PS50956">
    <property type="entry name" value="HTH_ASNC_2"/>
    <property type="match status" value="1"/>
</dbReference>
<dbReference type="AlphaFoldDB" id="A0A4P2VFN9"/>
<protein>
    <submittedName>
        <fullName evidence="5">Putative transcription regulator</fullName>
    </submittedName>
</protein>
<evidence type="ECO:0000256" key="3">
    <source>
        <dbReference type="ARBA" id="ARBA00023163"/>
    </source>
</evidence>
<dbReference type="PANTHER" id="PTHR30154:SF34">
    <property type="entry name" value="TRANSCRIPTIONAL REGULATOR AZLB"/>
    <property type="match status" value="1"/>
</dbReference>
<evidence type="ECO:0000256" key="1">
    <source>
        <dbReference type="ARBA" id="ARBA00023015"/>
    </source>
</evidence>
<dbReference type="InterPro" id="IPR036388">
    <property type="entry name" value="WH-like_DNA-bd_sf"/>
</dbReference>
<dbReference type="InterPro" id="IPR036390">
    <property type="entry name" value="WH_DNA-bd_sf"/>
</dbReference>
<dbReference type="EMBL" id="AP018732">
    <property type="protein sequence ID" value="BBE42303.1"/>
    <property type="molecule type" value="Genomic_DNA"/>
</dbReference>
<feature type="domain" description="HTH asnC-type" evidence="4">
    <location>
        <begin position="2"/>
        <end position="63"/>
    </location>
</feature>
<sequence>MLDELDYKILKLLEEDCTLTYKEVAEKVNRSLWTVRDRIELMKMNGIVRGCKAVLDYRKMGYMCKGILFFNIPAEYIERAIEFMKSQEVIKSIMIISGDRRFAVTIVGRDASEVRNYVLKNLTKFKIYNTELDCVLEEYV</sequence>
<keyword evidence="3" id="KW-0804">Transcription</keyword>
<reference evidence="5 6" key="1">
    <citation type="journal article" date="2019" name="ISME J.">
        <title>Isolation and characterization of a thermophilic sulfur- and iron-reducing thaumarchaeote from a terrestrial acidic hot spring.</title>
        <authorList>
            <person name="Kato S."/>
            <person name="Itoh T."/>
            <person name="Yuki M."/>
            <person name="Nagamori M."/>
            <person name="Ohnishi M."/>
            <person name="Uematsu K."/>
            <person name="Suzuki K."/>
            <person name="Takashina T."/>
            <person name="Ohkuma M."/>
        </authorList>
    </citation>
    <scope>NUCLEOTIDE SEQUENCE [LARGE SCALE GENOMIC DNA]</scope>
    <source>
        <strain evidence="5 6">NAS-02</strain>
    </source>
</reference>
<dbReference type="GO" id="GO:0043565">
    <property type="term" value="F:sequence-specific DNA binding"/>
    <property type="evidence" value="ECO:0007669"/>
    <property type="project" value="InterPro"/>
</dbReference>
<dbReference type="InterPro" id="IPR000485">
    <property type="entry name" value="AsnC-type_HTH_dom"/>
</dbReference>
<evidence type="ECO:0000313" key="6">
    <source>
        <dbReference type="Proteomes" id="UP000509448"/>
    </source>
</evidence>
<dbReference type="Gene3D" id="3.30.70.920">
    <property type="match status" value="1"/>
</dbReference>
<dbReference type="InterPro" id="IPR019888">
    <property type="entry name" value="Tscrpt_reg_AsnC-like"/>
</dbReference>
<dbReference type="SUPFAM" id="SSF46785">
    <property type="entry name" value="Winged helix' DNA-binding domain"/>
    <property type="match status" value="1"/>
</dbReference>
<keyword evidence="2" id="KW-0238">DNA-binding</keyword>
<dbReference type="KEGG" id="ccai:NAS2_0914"/>
<dbReference type="SMART" id="SM00344">
    <property type="entry name" value="HTH_ASNC"/>
    <property type="match status" value="1"/>
</dbReference>